<gene>
    <name evidence="1" type="ORF">CP500_005965</name>
</gene>
<dbReference type="EMBL" id="NXIB02000023">
    <property type="protein sequence ID" value="PHX56329.1"/>
    <property type="molecule type" value="Genomic_DNA"/>
</dbReference>
<dbReference type="InterPro" id="IPR037215">
    <property type="entry name" value="GUN4-like_sf"/>
</dbReference>
<dbReference type="SUPFAM" id="SSF140869">
    <property type="entry name" value="GUN4-like"/>
    <property type="match status" value="1"/>
</dbReference>
<dbReference type="AlphaFoldDB" id="A0A2G4F3J7"/>
<evidence type="ECO:0000313" key="2">
    <source>
        <dbReference type="Proteomes" id="UP000226442"/>
    </source>
</evidence>
<comment type="caution">
    <text evidence="1">The sequence shown here is derived from an EMBL/GenBank/DDBJ whole genome shotgun (WGS) entry which is preliminary data.</text>
</comment>
<name>A0A2G4F3J7_9CYAN</name>
<evidence type="ECO:0000313" key="1">
    <source>
        <dbReference type="EMBL" id="PHX56329.1"/>
    </source>
</evidence>
<keyword evidence="2" id="KW-1185">Reference proteome</keyword>
<protein>
    <submittedName>
        <fullName evidence="1">Uncharacterized protein</fullName>
    </submittedName>
</protein>
<sequence length="112" mass="12478">MKKNNQPALILTFLLVLGLFSLAGAVVWLGLKMQSNSPTDSIAPVASANPGRPEIPEQSGDIAQKLNGVALESDRNVDYRKLRDNLQQKNWKMADRETYERLLDAALKRCKL</sequence>
<dbReference type="Proteomes" id="UP000226442">
    <property type="component" value="Unassembled WGS sequence"/>
</dbReference>
<reference evidence="1" key="1">
    <citation type="submission" date="2017-10" db="EMBL/GenBank/DDBJ databases">
        <title>Draft genome sequence of the planktic cyanobacteria Tychonema bourrellyi isolated from alpine lentic freshwater.</title>
        <authorList>
            <person name="Tett A."/>
            <person name="Armanini F."/>
            <person name="Asnicar F."/>
            <person name="Boscaini A."/>
            <person name="Pasolli E."/>
            <person name="Zolfo M."/>
            <person name="Donati C."/>
            <person name="Salmaso N."/>
            <person name="Segata N."/>
        </authorList>
    </citation>
    <scope>NUCLEOTIDE SEQUENCE</scope>
    <source>
        <strain evidence="1">FEM_GT703</strain>
    </source>
</reference>
<dbReference type="Gene3D" id="1.25.40.620">
    <property type="match status" value="1"/>
</dbReference>
<accession>A0A2G4F3J7</accession>
<organism evidence="1 2">
    <name type="scientific">Tychonema bourrellyi FEM_GT703</name>
    <dbReference type="NCBI Taxonomy" id="2040638"/>
    <lineage>
        <taxon>Bacteria</taxon>
        <taxon>Bacillati</taxon>
        <taxon>Cyanobacteriota</taxon>
        <taxon>Cyanophyceae</taxon>
        <taxon>Oscillatoriophycideae</taxon>
        <taxon>Oscillatoriales</taxon>
        <taxon>Microcoleaceae</taxon>
        <taxon>Tychonema</taxon>
    </lineage>
</organism>
<dbReference type="RefSeq" id="WP_096830068.1">
    <property type="nucleotide sequence ID" value="NZ_NXIB02000023.1"/>
</dbReference>
<proteinExistence type="predicted"/>